<evidence type="ECO:0000313" key="2">
    <source>
        <dbReference type="EMBL" id="CDP38528.1"/>
    </source>
</evidence>
<reference evidence="2" key="2">
    <citation type="submission" date="2014-06" db="EMBL/GenBank/DDBJ databases">
        <title>The complete genome of Blastobotrys (Arxula) adeninivorans LS3 - a yeast of biotechnological interest.</title>
        <authorList>
            <person name="Kunze G."/>
            <person name="Gaillardin C."/>
            <person name="Czernicka M."/>
            <person name="Durrens P."/>
            <person name="Martin T."/>
            <person name="Boer E."/>
            <person name="Gabaldon T."/>
            <person name="Cruz J."/>
            <person name="Talla E."/>
            <person name="Marck C."/>
            <person name="Goffeau A."/>
            <person name="Barbe V."/>
            <person name="Baret P."/>
            <person name="Baronian K."/>
            <person name="Beier S."/>
            <person name="Bleykasten C."/>
            <person name="Bode R."/>
            <person name="Casaregola S."/>
            <person name="Despons L."/>
            <person name="Fairhead C."/>
            <person name="Giersberg M."/>
            <person name="Gierski P."/>
            <person name="Hahnel U."/>
            <person name="Hartmann A."/>
            <person name="Jankowska D."/>
            <person name="Jubin C."/>
            <person name="Jung P."/>
            <person name="Lafontaine I."/>
            <person name="Leh-Louis V."/>
            <person name="Lemaire M."/>
            <person name="Marcet-Houben M."/>
            <person name="Mascher M."/>
            <person name="Morel G."/>
            <person name="Richard G.-F."/>
            <person name="Riechen J."/>
            <person name="Sacerdot C."/>
            <person name="Sarkar A."/>
            <person name="Savel G."/>
            <person name="Schacherer J."/>
            <person name="Sherman D."/>
            <person name="Straub M.-L."/>
            <person name="Stein N."/>
            <person name="Thierry A."/>
            <person name="Trautwein-Schult A."/>
            <person name="Westhof E."/>
            <person name="Worch S."/>
            <person name="Dujon B."/>
            <person name="Souciet J.-L."/>
            <person name="Wincker P."/>
            <person name="Scholz U."/>
            <person name="Neuveglise N."/>
        </authorList>
    </citation>
    <scope>NUCLEOTIDE SEQUENCE</scope>
    <source>
        <strain evidence="2">LS3</strain>
    </source>
</reference>
<evidence type="ECO:0000256" key="1">
    <source>
        <dbReference type="SAM" id="Phobius"/>
    </source>
</evidence>
<keyword evidence="1" id="KW-0472">Membrane</keyword>
<dbReference type="AlphaFoldDB" id="A0A060TC37"/>
<feature type="transmembrane region" description="Helical" evidence="1">
    <location>
        <begin position="126"/>
        <end position="145"/>
    </location>
</feature>
<dbReference type="EMBL" id="HG937694">
    <property type="protein sequence ID" value="CDP38528.1"/>
    <property type="molecule type" value="Genomic_DNA"/>
</dbReference>
<sequence length="255" mass="28600">MIRLGLSSIRAPGRLSMVQYRSTMGLGARLSLLSAQQAPRLFHTRSCLQTLMNPVEPDEPHKIKIRRPGKAFAEPMDPKKQLGMHPIYTALAGHHVAFTRRAAFGFLLASIYAAYVVVSAPSLPNYLALVGLLPVALPIPLMLYLTRPYVTRIFRLYNRGEPQTYENITEDETLVVETVSMFGRSLKATEIKLKDIRLANERNGWVNWVYTDEASGEVVKLYVADNVGGIKMDRIWGIIEKNSGVDNGRGFLDQR</sequence>
<proteinExistence type="predicted"/>
<keyword evidence="1" id="KW-0812">Transmembrane</keyword>
<reference evidence="2" key="1">
    <citation type="submission" date="2014-02" db="EMBL/GenBank/DDBJ databases">
        <authorList>
            <person name="Genoscope - CEA"/>
        </authorList>
    </citation>
    <scope>NUCLEOTIDE SEQUENCE</scope>
    <source>
        <strain evidence="2">LS3</strain>
    </source>
</reference>
<gene>
    <name evidence="2" type="ORF">GNLVRS02_ARAD1D36674g</name>
</gene>
<accession>A0A060TC37</accession>
<organism evidence="2">
    <name type="scientific">Blastobotrys adeninivorans</name>
    <name type="common">Yeast</name>
    <name type="synonym">Arxula adeninivorans</name>
    <dbReference type="NCBI Taxonomy" id="409370"/>
    <lineage>
        <taxon>Eukaryota</taxon>
        <taxon>Fungi</taxon>
        <taxon>Dikarya</taxon>
        <taxon>Ascomycota</taxon>
        <taxon>Saccharomycotina</taxon>
        <taxon>Dipodascomycetes</taxon>
        <taxon>Dipodascales</taxon>
        <taxon>Trichomonascaceae</taxon>
        <taxon>Blastobotrys</taxon>
    </lineage>
</organism>
<protein>
    <submittedName>
        <fullName evidence="2">ARAD1D36674p</fullName>
    </submittedName>
</protein>
<name>A0A060TC37_BLAAD</name>
<feature type="transmembrane region" description="Helical" evidence="1">
    <location>
        <begin position="102"/>
        <end position="120"/>
    </location>
</feature>
<dbReference type="PhylomeDB" id="A0A060TC37"/>
<keyword evidence="1" id="KW-1133">Transmembrane helix</keyword>